<proteinExistence type="predicted"/>
<protein>
    <submittedName>
        <fullName evidence="2">Uncharacterized protein</fullName>
    </submittedName>
</protein>
<comment type="caution">
    <text evidence="2">The sequence shown here is derived from an EMBL/GenBank/DDBJ whole genome shotgun (WGS) entry which is preliminary data.</text>
</comment>
<feature type="chain" id="PRO_5007137428" evidence="1">
    <location>
        <begin position="22"/>
        <end position="209"/>
    </location>
</feature>
<dbReference type="RefSeq" id="WP_066501271.1">
    <property type="nucleotide sequence ID" value="NZ_LNCU01000025.1"/>
</dbReference>
<feature type="signal peptide" evidence="1">
    <location>
        <begin position="1"/>
        <end position="21"/>
    </location>
</feature>
<dbReference type="OrthoDB" id="8593755at2"/>
<sequence length="209" mass="23561">MKAPRFLFLSFLVLAILFATAAGGIDQGAFFIPIPSAFAPVTGFGCPDVGTVFTYNVPAWNTNRPNRMVAIEQDQFNCRIRSDAWGTYDWFGGLGARLDDTDVAEKQLIRDLWPLRSGTIGKASKYDLPSSSSVEIEYAVSYGFASVPAGLFWAYKIRKEYYWQNKLYHTTTLWWSPSLKWTILQWPEEPGKASRVGGYNWELLSVSSE</sequence>
<reference evidence="2 3" key="1">
    <citation type="submission" date="2015-11" db="EMBL/GenBank/DDBJ databases">
        <title>Draft Genome Sequence of the Strain BR 10303 (Bradyrhizobium sp.) isolated from nodules of Centrolobium paraense.</title>
        <authorList>
            <person name="Zelli J.E."/>
            <person name="Simoes-Araujo J.L."/>
            <person name="Barauna A.C."/>
            <person name="Silva K."/>
        </authorList>
    </citation>
    <scope>NUCLEOTIDE SEQUENCE [LARGE SCALE GENOMIC DNA]</scope>
    <source>
        <strain evidence="2 3">BR 10303</strain>
    </source>
</reference>
<keyword evidence="3" id="KW-1185">Reference proteome</keyword>
<evidence type="ECO:0000313" key="3">
    <source>
        <dbReference type="Proteomes" id="UP000057737"/>
    </source>
</evidence>
<evidence type="ECO:0000313" key="2">
    <source>
        <dbReference type="EMBL" id="KWV59817.1"/>
    </source>
</evidence>
<dbReference type="EMBL" id="LNCU01000025">
    <property type="protein sequence ID" value="KWV59817.1"/>
    <property type="molecule type" value="Genomic_DNA"/>
</dbReference>
<accession>A0A109K2V6</accession>
<keyword evidence="1" id="KW-0732">Signal</keyword>
<dbReference type="AlphaFoldDB" id="A0A109K2V6"/>
<dbReference type="Proteomes" id="UP000057737">
    <property type="component" value="Unassembled WGS sequence"/>
</dbReference>
<gene>
    <name evidence="2" type="ORF">AS156_30295</name>
</gene>
<name>A0A109K2V6_9BRAD</name>
<organism evidence="2 3">
    <name type="scientific">Bradyrhizobium macuxiense</name>
    <dbReference type="NCBI Taxonomy" id="1755647"/>
    <lineage>
        <taxon>Bacteria</taxon>
        <taxon>Pseudomonadati</taxon>
        <taxon>Pseudomonadota</taxon>
        <taxon>Alphaproteobacteria</taxon>
        <taxon>Hyphomicrobiales</taxon>
        <taxon>Nitrobacteraceae</taxon>
        <taxon>Bradyrhizobium</taxon>
    </lineage>
</organism>
<evidence type="ECO:0000256" key="1">
    <source>
        <dbReference type="SAM" id="SignalP"/>
    </source>
</evidence>